<proteinExistence type="predicted"/>
<gene>
    <name evidence="1" type="ORF">LCGC14_2307390</name>
</gene>
<name>A0A0F9CLQ9_9ZZZZ</name>
<comment type="caution">
    <text evidence="1">The sequence shown here is derived from an EMBL/GenBank/DDBJ whole genome shotgun (WGS) entry which is preliminary data.</text>
</comment>
<protein>
    <recommendedName>
        <fullName evidence="2">PD-(D/E)XK endonuclease-like domain-containing protein</fullName>
    </recommendedName>
</protein>
<dbReference type="EMBL" id="LAZR01032672">
    <property type="protein sequence ID" value="KKL50243.1"/>
    <property type="molecule type" value="Genomic_DNA"/>
</dbReference>
<evidence type="ECO:0000313" key="1">
    <source>
        <dbReference type="EMBL" id="KKL50243.1"/>
    </source>
</evidence>
<feature type="non-terminal residue" evidence="1">
    <location>
        <position position="147"/>
    </location>
</feature>
<reference evidence="1" key="1">
    <citation type="journal article" date="2015" name="Nature">
        <title>Complex archaea that bridge the gap between prokaryotes and eukaryotes.</title>
        <authorList>
            <person name="Spang A."/>
            <person name="Saw J.H."/>
            <person name="Jorgensen S.L."/>
            <person name="Zaremba-Niedzwiedzka K."/>
            <person name="Martijn J."/>
            <person name="Lind A.E."/>
            <person name="van Eijk R."/>
            <person name="Schleper C."/>
            <person name="Guy L."/>
            <person name="Ettema T.J."/>
        </authorList>
    </citation>
    <scope>NUCLEOTIDE SEQUENCE</scope>
</reference>
<dbReference type="AlphaFoldDB" id="A0A0F9CLQ9"/>
<organism evidence="1">
    <name type="scientific">marine sediment metagenome</name>
    <dbReference type="NCBI Taxonomy" id="412755"/>
    <lineage>
        <taxon>unclassified sequences</taxon>
        <taxon>metagenomes</taxon>
        <taxon>ecological metagenomes</taxon>
    </lineage>
</organism>
<sequence>MADSVEIVKKAKAHVQYKLEDGTRVPGVTTILNIIAKPALIQWANRMGLDGINTYKHVDELADIGTLAHAMIAHFLGGPEPDLDDYSKRQIDRAENSVLSFHEWAKGKTLHTEFSERQMVSEKLKYGGTCDWRGYIDGVDTLLDLKT</sequence>
<accession>A0A0F9CLQ9</accession>
<evidence type="ECO:0008006" key="2">
    <source>
        <dbReference type="Google" id="ProtNLM"/>
    </source>
</evidence>